<dbReference type="Gramene" id="Psat02G0004900-T1">
    <property type="protein sequence ID" value="KAI5432589.1"/>
    <property type="gene ID" value="KIW84_020049"/>
</dbReference>
<dbReference type="PANTHER" id="PTHR22883">
    <property type="entry name" value="ZINC FINGER DHHC DOMAIN CONTAINING PROTEIN"/>
    <property type="match status" value="1"/>
</dbReference>
<dbReference type="Proteomes" id="UP001058974">
    <property type="component" value="Chromosome 2"/>
</dbReference>
<keyword evidence="12" id="KW-1185">Reference proteome</keyword>
<feature type="non-terminal residue" evidence="11">
    <location>
        <position position="1"/>
    </location>
</feature>
<dbReference type="InterPro" id="IPR001594">
    <property type="entry name" value="Palmitoyltrfase_DHHC"/>
</dbReference>
<accession>A0A9D4Y666</accession>
<keyword evidence="7 8" id="KW-0012">Acyltransferase</keyword>
<evidence type="ECO:0000256" key="1">
    <source>
        <dbReference type="ARBA" id="ARBA00004127"/>
    </source>
</evidence>
<evidence type="ECO:0000256" key="9">
    <source>
        <dbReference type="SAM" id="MobiDB-lite"/>
    </source>
</evidence>
<feature type="region of interest" description="Disordered" evidence="9">
    <location>
        <begin position="1"/>
        <end position="24"/>
    </location>
</feature>
<gene>
    <name evidence="11" type="ORF">KIW84_020049</name>
</gene>
<feature type="domain" description="Palmitoyltransferase DHHC" evidence="10">
    <location>
        <begin position="153"/>
        <end position="277"/>
    </location>
</feature>
<dbReference type="GO" id="GO:0005783">
    <property type="term" value="C:endoplasmic reticulum"/>
    <property type="evidence" value="ECO:0007669"/>
    <property type="project" value="TreeGrafter"/>
</dbReference>
<keyword evidence="5 8" id="KW-1133">Transmembrane helix</keyword>
<dbReference type="GO" id="GO:0019706">
    <property type="term" value="F:protein-cysteine S-palmitoyltransferase activity"/>
    <property type="evidence" value="ECO:0007669"/>
    <property type="project" value="UniProtKB-EC"/>
</dbReference>
<comment type="caution">
    <text evidence="11">The sequence shown here is derived from an EMBL/GenBank/DDBJ whole genome shotgun (WGS) entry which is preliminary data.</text>
</comment>
<feature type="transmembrane region" description="Helical" evidence="8">
    <location>
        <begin position="241"/>
        <end position="266"/>
    </location>
</feature>
<evidence type="ECO:0000259" key="10">
    <source>
        <dbReference type="Pfam" id="PF01529"/>
    </source>
</evidence>
<feature type="transmembrane region" description="Helical" evidence="8">
    <location>
        <begin position="199"/>
        <end position="221"/>
    </location>
</feature>
<evidence type="ECO:0000256" key="5">
    <source>
        <dbReference type="ARBA" id="ARBA00022989"/>
    </source>
</evidence>
<keyword evidence="4 8" id="KW-0812">Transmembrane</keyword>
<dbReference type="PROSITE" id="PS50216">
    <property type="entry name" value="DHHC"/>
    <property type="match status" value="1"/>
</dbReference>
<sequence>KMHPPASVNSGGETPENTDDPSTVRTYRAWKGNNIFFLQGRLMFGPDVKSLIITIFLVVAPVAVFCAFVARKLMVDFPQHFGYSILILVIIHIVLIALLMTSGRDPGIVPRNLYPPVPVEYNESVGINIEPNHPPRYLPRFKEVIINGITVKVKYCHTCMLYRPPRCSHCSICDNCVERRDLHCTLLGQCIGLRNYRSFYVFIFSMTLLCLYIHGYCWVYIKGIQVSEEISIWEAMKKTPVSIALIVYSLISGVYVGILTIFHTYLISTNQTTDEKIGYRSDPQISYDKGVIENFKEVFFSSIPPSKNNFRSKIPIPKELSEYGNATDLSRMLHTESEHRQVASKKLEINLEVQDKIHDNESNWITHDNSNHPAEYSEKHYYKKHI</sequence>
<keyword evidence="3 8" id="KW-0808">Transferase</keyword>
<evidence type="ECO:0000256" key="3">
    <source>
        <dbReference type="ARBA" id="ARBA00022679"/>
    </source>
</evidence>
<protein>
    <recommendedName>
        <fullName evidence="8">S-acyltransferase</fullName>
        <ecNumber evidence="8">2.3.1.225</ecNumber>
    </recommendedName>
    <alternativeName>
        <fullName evidence="8">Palmitoyltransferase</fullName>
    </alternativeName>
</protein>
<evidence type="ECO:0000313" key="11">
    <source>
        <dbReference type="EMBL" id="KAI5432589.1"/>
    </source>
</evidence>
<dbReference type="AlphaFoldDB" id="A0A9D4Y666"/>
<dbReference type="PANTHER" id="PTHR22883:SF130">
    <property type="entry name" value="S-ACYLTRANSFERASE"/>
    <property type="match status" value="1"/>
</dbReference>
<proteinExistence type="inferred from homology"/>
<organism evidence="11 12">
    <name type="scientific">Pisum sativum</name>
    <name type="common">Garden pea</name>
    <name type="synonym">Lathyrus oleraceus</name>
    <dbReference type="NCBI Taxonomy" id="3888"/>
    <lineage>
        <taxon>Eukaryota</taxon>
        <taxon>Viridiplantae</taxon>
        <taxon>Streptophyta</taxon>
        <taxon>Embryophyta</taxon>
        <taxon>Tracheophyta</taxon>
        <taxon>Spermatophyta</taxon>
        <taxon>Magnoliopsida</taxon>
        <taxon>eudicotyledons</taxon>
        <taxon>Gunneridae</taxon>
        <taxon>Pentapetalae</taxon>
        <taxon>rosids</taxon>
        <taxon>fabids</taxon>
        <taxon>Fabales</taxon>
        <taxon>Fabaceae</taxon>
        <taxon>Papilionoideae</taxon>
        <taxon>50 kb inversion clade</taxon>
        <taxon>NPAAA clade</taxon>
        <taxon>Hologalegina</taxon>
        <taxon>IRL clade</taxon>
        <taxon>Fabeae</taxon>
        <taxon>Lathyrus</taxon>
    </lineage>
</organism>
<reference evidence="11 12" key="1">
    <citation type="journal article" date="2022" name="Nat. Genet.">
        <title>Improved pea reference genome and pan-genome highlight genomic features and evolutionary characteristics.</title>
        <authorList>
            <person name="Yang T."/>
            <person name="Liu R."/>
            <person name="Luo Y."/>
            <person name="Hu S."/>
            <person name="Wang D."/>
            <person name="Wang C."/>
            <person name="Pandey M.K."/>
            <person name="Ge S."/>
            <person name="Xu Q."/>
            <person name="Li N."/>
            <person name="Li G."/>
            <person name="Huang Y."/>
            <person name="Saxena R.K."/>
            <person name="Ji Y."/>
            <person name="Li M."/>
            <person name="Yan X."/>
            <person name="He Y."/>
            <person name="Liu Y."/>
            <person name="Wang X."/>
            <person name="Xiang C."/>
            <person name="Varshney R.K."/>
            <person name="Ding H."/>
            <person name="Gao S."/>
            <person name="Zong X."/>
        </authorList>
    </citation>
    <scope>NUCLEOTIDE SEQUENCE [LARGE SCALE GENOMIC DNA]</scope>
    <source>
        <strain evidence="11 12">cv. Zhongwan 6</strain>
    </source>
</reference>
<name>A0A9D4Y666_PEA</name>
<evidence type="ECO:0000313" key="12">
    <source>
        <dbReference type="Proteomes" id="UP001058974"/>
    </source>
</evidence>
<comment type="similarity">
    <text evidence="2 8">Belongs to the DHHC palmitoyltransferase family.</text>
</comment>
<comment type="catalytic activity">
    <reaction evidence="8">
        <text>L-cysteinyl-[protein] + hexadecanoyl-CoA = S-hexadecanoyl-L-cysteinyl-[protein] + CoA</text>
        <dbReference type="Rhea" id="RHEA:36683"/>
        <dbReference type="Rhea" id="RHEA-COMP:10131"/>
        <dbReference type="Rhea" id="RHEA-COMP:11032"/>
        <dbReference type="ChEBI" id="CHEBI:29950"/>
        <dbReference type="ChEBI" id="CHEBI:57287"/>
        <dbReference type="ChEBI" id="CHEBI:57379"/>
        <dbReference type="ChEBI" id="CHEBI:74151"/>
        <dbReference type="EC" id="2.3.1.225"/>
    </reaction>
</comment>
<dbReference type="EMBL" id="JAMSHJ010000002">
    <property type="protein sequence ID" value="KAI5432589.1"/>
    <property type="molecule type" value="Genomic_DNA"/>
</dbReference>
<keyword evidence="6 8" id="KW-0472">Membrane</keyword>
<evidence type="ECO:0000256" key="8">
    <source>
        <dbReference type="RuleBase" id="RU079119"/>
    </source>
</evidence>
<feature type="transmembrane region" description="Helical" evidence="8">
    <location>
        <begin position="82"/>
        <end position="101"/>
    </location>
</feature>
<evidence type="ECO:0000256" key="6">
    <source>
        <dbReference type="ARBA" id="ARBA00023136"/>
    </source>
</evidence>
<dbReference type="GO" id="GO:0005794">
    <property type="term" value="C:Golgi apparatus"/>
    <property type="evidence" value="ECO:0007669"/>
    <property type="project" value="TreeGrafter"/>
</dbReference>
<evidence type="ECO:0000256" key="7">
    <source>
        <dbReference type="ARBA" id="ARBA00023315"/>
    </source>
</evidence>
<dbReference type="GO" id="GO:0006612">
    <property type="term" value="P:protein targeting to membrane"/>
    <property type="evidence" value="ECO:0007669"/>
    <property type="project" value="TreeGrafter"/>
</dbReference>
<feature type="transmembrane region" description="Helical" evidence="8">
    <location>
        <begin position="51"/>
        <end position="70"/>
    </location>
</feature>
<evidence type="ECO:0000256" key="2">
    <source>
        <dbReference type="ARBA" id="ARBA00008574"/>
    </source>
</evidence>
<comment type="subcellular location">
    <subcellularLocation>
        <location evidence="1">Endomembrane system</location>
        <topology evidence="1">Multi-pass membrane protein</topology>
    </subcellularLocation>
</comment>
<dbReference type="Pfam" id="PF01529">
    <property type="entry name" value="DHHC"/>
    <property type="match status" value="1"/>
</dbReference>
<dbReference type="EC" id="2.3.1.225" evidence="8"/>
<evidence type="ECO:0000256" key="4">
    <source>
        <dbReference type="ARBA" id="ARBA00022692"/>
    </source>
</evidence>
<comment type="domain">
    <text evidence="8">The DHHC domain is required for palmitoyltransferase activity.</text>
</comment>
<dbReference type="InterPro" id="IPR039859">
    <property type="entry name" value="PFA4/ZDH16/20/ERF2-like"/>
</dbReference>